<dbReference type="EMBL" id="GBRH01219708">
    <property type="protein sequence ID" value="JAD78187.1"/>
    <property type="molecule type" value="Transcribed_RNA"/>
</dbReference>
<organism evidence="2">
    <name type="scientific">Arundo donax</name>
    <name type="common">Giant reed</name>
    <name type="synonym">Donax arundinaceus</name>
    <dbReference type="NCBI Taxonomy" id="35708"/>
    <lineage>
        <taxon>Eukaryota</taxon>
        <taxon>Viridiplantae</taxon>
        <taxon>Streptophyta</taxon>
        <taxon>Embryophyta</taxon>
        <taxon>Tracheophyta</taxon>
        <taxon>Spermatophyta</taxon>
        <taxon>Magnoliopsida</taxon>
        <taxon>Liliopsida</taxon>
        <taxon>Poales</taxon>
        <taxon>Poaceae</taxon>
        <taxon>PACMAD clade</taxon>
        <taxon>Arundinoideae</taxon>
        <taxon>Arundineae</taxon>
        <taxon>Arundo</taxon>
    </lineage>
</organism>
<accession>A0A0A9D372</accession>
<sequence>MRNFLMRGTTGILGTRRAQARMEMLGLRRAVQELKEMAATARRPWTHKQYATGPPRRSARLNGRSVQHKELPLKGSFAASPIRGCSGLSEMGARFLFCWVVGCLGKVTAVAIEEEEEEEMQEEEEQAAVVGEGMPPALQESEGEGVGVSGRLGSAAISAEDDEIVTRGGLQTPRGWGPEPAVRR</sequence>
<reference evidence="2" key="2">
    <citation type="journal article" date="2015" name="Data Brief">
        <title>Shoot transcriptome of the giant reed, Arundo donax.</title>
        <authorList>
            <person name="Barrero R.A."/>
            <person name="Guerrero F.D."/>
            <person name="Moolhuijzen P."/>
            <person name="Goolsby J.A."/>
            <person name="Tidwell J."/>
            <person name="Bellgard S.E."/>
            <person name="Bellgard M.I."/>
        </authorList>
    </citation>
    <scope>NUCLEOTIDE SEQUENCE</scope>
    <source>
        <tissue evidence="2">Shoot tissue taken approximately 20 cm above the soil surface</tissue>
    </source>
</reference>
<protein>
    <submittedName>
        <fullName evidence="2">Uncharacterized protein</fullName>
    </submittedName>
</protein>
<name>A0A0A9D372_ARUDO</name>
<evidence type="ECO:0000313" key="2">
    <source>
        <dbReference type="EMBL" id="JAD78187.1"/>
    </source>
</evidence>
<proteinExistence type="predicted"/>
<evidence type="ECO:0000256" key="1">
    <source>
        <dbReference type="SAM" id="MobiDB-lite"/>
    </source>
</evidence>
<feature type="region of interest" description="Disordered" evidence="1">
    <location>
        <begin position="126"/>
        <end position="184"/>
    </location>
</feature>
<dbReference type="AlphaFoldDB" id="A0A0A9D372"/>
<reference evidence="2" key="1">
    <citation type="submission" date="2014-09" db="EMBL/GenBank/DDBJ databases">
        <authorList>
            <person name="Magalhaes I.L.F."/>
            <person name="Oliveira U."/>
            <person name="Santos F.R."/>
            <person name="Vidigal T.H.D.A."/>
            <person name="Brescovit A.D."/>
            <person name="Santos A.J."/>
        </authorList>
    </citation>
    <scope>NUCLEOTIDE SEQUENCE</scope>
    <source>
        <tissue evidence="2">Shoot tissue taken approximately 20 cm above the soil surface</tissue>
    </source>
</reference>